<proteinExistence type="predicted"/>
<feature type="region of interest" description="Disordered" evidence="1">
    <location>
        <begin position="29"/>
        <end position="48"/>
    </location>
</feature>
<comment type="caution">
    <text evidence="2">The sequence shown here is derived from an EMBL/GenBank/DDBJ whole genome shotgun (WGS) entry which is preliminary data.</text>
</comment>
<keyword evidence="3" id="KW-1185">Reference proteome</keyword>
<dbReference type="EMBL" id="LWLN01000001">
    <property type="protein sequence ID" value="OLZ41103.1"/>
    <property type="molecule type" value="Genomic_DNA"/>
</dbReference>
<evidence type="ECO:0000256" key="1">
    <source>
        <dbReference type="SAM" id="MobiDB-lite"/>
    </source>
</evidence>
<evidence type="ECO:0000313" key="2">
    <source>
        <dbReference type="EMBL" id="OLZ41103.1"/>
    </source>
</evidence>
<name>A0A1S8AW71_9EURY</name>
<evidence type="ECO:0000313" key="3">
    <source>
        <dbReference type="Proteomes" id="UP000189370"/>
    </source>
</evidence>
<gene>
    <name evidence="2" type="ORF">A6E15_08935</name>
</gene>
<accession>A0A1S8AW71</accession>
<sequence length="91" mass="9666">MVVGRDVDGAFIVGYRRELARKIVFPDSSRGSIANEPADGSSTVVGEDGEAIVANGGRGSARGRVTRRLPVGDQRANGLFQTDLESVREYG</sequence>
<protein>
    <submittedName>
        <fullName evidence="2">Uncharacterized protein</fullName>
    </submittedName>
</protein>
<dbReference type="Proteomes" id="UP000189370">
    <property type="component" value="Unassembled WGS sequence"/>
</dbReference>
<reference evidence="3" key="1">
    <citation type="submission" date="2016-04" db="EMBL/GenBank/DDBJ databases">
        <authorList>
            <person name="Chen S.-C."/>
            <person name="Lai M.-C."/>
        </authorList>
    </citation>
    <scope>NUCLEOTIDE SEQUENCE [LARGE SCALE GENOMIC DNA]</scope>
    <source>
        <strain evidence="3">AB14</strain>
    </source>
</reference>
<dbReference type="AlphaFoldDB" id="A0A1S8AW71"/>
<organism evidence="2 3">
    <name type="scientific">Natrinema saccharevitans</name>
    <dbReference type="NCBI Taxonomy" id="301967"/>
    <lineage>
        <taxon>Archaea</taxon>
        <taxon>Methanobacteriati</taxon>
        <taxon>Methanobacteriota</taxon>
        <taxon>Stenosarchaea group</taxon>
        <taxon>Halobacteria</taxon>
        <taxon>Halobacteriales</taxon>
        <taxon>Natrialbaceae</taxon>
        <taxon>Natrinema</taxon>
    </lineage>
</organism>